<dbReference type="SUPFAM" id="SSF90229">
    <property type="entry name" value="CCCH zinc finger"/>
    <property type="match status" value="3"/>
</dbReference>
<proteinExistence type="predicted"/>
<dbReference type="Pfam" id="PF01936">
    <property type="entry name" value="NYN"/>
    <property type="match status" value="1"/>
</dbReference>
<dbReference type="AlphaFoldDB" id="A0A0G4G810"/>
<evidence type="ECO:0000256" key="3">
    <source>
        <dbReference type="ARBA" id="ARBA00022771"/>
    </source>
</evidence>
<feature type="compositionally biased region" description="Pro residues" evidence="6">
    <location>
        <begin position="215"/>
        <end position="239"/>
    </location>
</feature>
<feature type="region of interest" description="Disordered" evidence="6">
    <location>
        <begin position="530"/>
        <end position="583"/>
    </location>
</feature>
<reference evidence="8 9" key="1">
    <citation type="submission" date="2014-11" db="EMBL/GenBank/DDBJ databases">
        <authorList>
            <person name="Zhu J."/>
            <person name="Qi W."/>
            <person name="Song R."/>
        </authorList>
    </citation>
    <scope>NUCLEOTIDE SEQUENCE [LARGE SCALE GENOMIC DNA]</scope>
</reference>
<feature type="domain" description="C3H1-type" evidence="7">
    <location>
        <begin position="271"/>
        <end position="300"/>
    </location>
</feature>
<dbReference type="InterPro" id="IPR045877">
    <property type="entry name" value="ZFP36-like"/>
</dbReference>
<evidence type="ECO:0000256" key="2">
    <source>
        <dbReference type="ARBA" id="ARBA00022737"/>
    </source>
</evidence>
<dbReference type="Pfam" id="PF00642">
    <property type="entry name" value="zf-CCCH"/>
    <property type="match status" value="2"/>
</dbReference>
<feature type="region of interest" description="Disordered" evidence="6">
    <location>
        <begin position="1"/>
        <end position="57"/>
    </location>
</feature>
<dbReference type="GO" id="GO:0003729">
    <property type="term" value="F:mRNA binding"/>
    <property type="evidence" value="ECO:0007669"/>
    <property type="project" value="InterPro"/>
</dbReference>
<feature type="compositionally biased region" description="Gly residues" evidence="6">
    <location>
        <begin position="573"/>
        <end position="583"/>
    </location>
</feature>
<dbReference type="STRING" id="1169540.A0A0G4G810"/>
<accession>A0A0G4G810</accession>
<keyword evidence="2" id="KW-0677">Repeat</keyword>
<evidence type="ECO:0000259" key="7">
    <source>
        <dbReference type="PROSITE" id="PS50103"/>
    </source>
</evidence>
<feature type="region of interest" description="Disordered" evidence="6">
    <location>
        <begin position="207"/>
        <end position="247"/>
    </location>
</feature>
<gene>
    <name evidence="8" type="ORF">Vbra_333</name>
</gene>
<evidence type="ECO:0000313" key="8">
    <source>
        <dbReference type="EMBL" id="CEM24643.1"/>
    </source>
</evidence>
<keyword evidence="9" id="KW-1185">Reference proteome</keyword>
<organism evidence="8 9">
    <name type="scientific">Vitrella brassicaformis (strain CCMP3155)</name>
    <dbReference type="NCBI Taxonomy" id="1169540"/>
    <lineage>
        <taxon>Eukaryota</taxon>
        <taxon>Sar</taxon>
        <taxon>Alveolata</taxon>
        <taxon>Colpodellida</taxon>
        <taxon>Vitrellaceae</taxon>
        <taxon>Vitrella</taxon>
    </lineage>
</organism>
<name>A0A0G4G810_VITBC</name>
<dbReference type="Gene3D" id="3.40.50.1010">
    <property type="entry name" value="5'-nuclease"/>
    <property type="match status" value="1"/>
</dbReference>
<dbReference type="InterPro" id="IPR000571">
    <property type="entry name" value="Znf_CCCH"/>
</dbReference>
<feature type="domain" description="C3H1-type" evidence="7">
    <location>
        <begin position="138"/>
        <end position="165"/>
    </location>
</feature>
<dbReference type="PANTHER" id="PTHR12547">
    <property type="entry name" value="CCCH ZINC FINGER/TIS11-RELATED"/>
    <property type="match status" value="1"/>
</dbReference>
<keyword evidence="1 5" id="KW-0479">Metal-binding</keyword>
<feature type="domain" description="C3H1-type" evidence="7">
    <location>
        <begin position="169"/>
        <end position="196"/>
    </location>
</feature>
<dbReference type="GO" id="GO:0004540">
    <property type="term" value="F:RNA nuclease activity"/>
    <property type="evidence" value="ECO:0007669"/>
    <property type="project" value="InterPro"/>
</dbReference>
<feature type="zinc finger region" description="C3H1-type" evidence="5">
    <location>
        <begin position="169"/>
        <end position="196"/>
    </location>
</feature>
<dbReference type="PANTHER" id="PTHR12547:SF18">
    <property type="entry name" value="PROTEIN TIS11"/>
    <property type="match status" value="1"/>
</dbReference>
<evidence type="ECO:0000313" key="9">
    <source>
        <dbReference type="Proteomes" id="UP000041254"/>
    </source>
</evidence>
<keyword evidence="3 5" id="KW-0863">Zinc-finger</keyword>
<dbReference type="Proteomes" id="UP000041254">
    <property type="component" value="Unassembled WGS sequence"/>
</dbReference>
<dbReference type="InterPro" id="IPR021139">
    <property type="entry name" value="NYN"/>
</dbReference>
<evidence type="ECO:0000256" key="5">
    <source>
        <dbReference type="PROSITE-ProRule" id="PRU00723"/>
    </source>
</evidence>
<dbReference type="InParanoid" id="A0A0G4G810"/>
<sequence length="583" mass="63580">MMNDCVHIPAHARVDLEVEREGGREGERERQGGTGSKTPEKDPQQLPTSPSKQPDPRVYELYLGGHEEDILIGDVVILQEVDVGDLLVLKAKPSIKDAEDEQSADFDQAADEMSPGAISDVISDVASSEAAANAEKKFYNTELCDNFKKGACNKGSDCAFAHGRDDLRSRLPVLCQHYQKGICRHGDSCHRAHSQVELTMLRAPSDLCIQSPPKGQKPPKQPSPKIKTPPPKTPAPKTPPSQKTKPCTFWPEGKCNKGGDCRFKHAREGFSGSPRLCVKIQPNGSGCKYGSRCTFSHSVEEQEMALRQPISPNLVSPPVADNQGDSRLQPPLSGQRSTPAGPADNQGSRSELPAEPEDFKGQAYLCVDGGNLQHGFLNVKQRFMGSDDFSYMVACIQRKWKYKVIPYYTDYLSTEPRCLRDPEACRALERFHDGINEKAYITKFELKSDGRQRGADIVIADKLREKVANDSVGILILVSGDGDFEPTLSAIRDRQSPKPVYLVAWRHSFNIILSSRVIETLFLEDVFPAPSAAPPADGPRPSPPRPPNGGRGPEGGGPKGPSRGGARDQPARRGGGSSGDSDK</sequence>
<feature type="zinc finger region" description="C3H1-type" evidence="5">
    <location>
        <begin position="138"/>
        <end position="165"/>
    </location>
</feature>
<evidence type="ECO:0000256" key="6">
    <source>
        <dbReference type="SAM" id="MobiDB-lite"/>
    </source>
</evidence>
<feature type="region of interest" description="Disordered" evidence="6">
    <location>
        <begin position="311"/>
        <end position="354"/>
    </location>
</feature>
<dbReference type="InterPro" id="IPR036855">
    <property type="entry name" value="Znf_CCCH_sf"/>
</dbReference>
<dbReference type="PROSITE" id="PS50103">
    <property type="entry name" value="ZF_C3H1"/>
    <property type="match status" value="4"/>
</dbReference>
<dbReference type="EMBL" id="CDMY01000585">
    <property type="protein sequence ID" value="CEM24643.1"/>
    <property type="molecule type" value="Genomic_DNA"/>
</dbReference>
<dbReference type="Gene3D" id="3.30.1370.210">
    <property type="match status" value="1"/>
</dbReference>
<feature type="compositionally biased region" description="Basic and acidic residues" evidence="6">
    <location>
        <begin position="12"/>
        <end position="31"/>
    </location>
</feature>
<feature type="zinc finger region" description="C3H1-type" evidence="5">
    <location>
        <begin position="241"/>
        <end position="268"/>
    </location>
</feature>
<dbReference type="OrthoDB" id="410307at2759"/>
<dbReference type="Gene3D" id="4.10.1000.10">
    <property type="entry name" value="Zinc finger, CCCH-type"/>
    <property type="match status" value="2"/>
</dbReference>
<dbReference type="GO" id="GO:0008270">
    <property type="term" value="F:zinc ion binding"/>
    <property type="evidence" value="ECO:0007669"/>
    <property type="project" value="UniProtKB-KW"/>
</dbReference>
<evidence type="ECO:0000256" key="4">
    <source>
        <dbReference type="ARBA" id="ARBA00022833"/>
    </source>
</evidence>
<feature type="domain" description="C3H1-type" evidence="7">
    <location>
        <begin position="241"/>
        <end position="268"/>
    </location>
</feature>
<feature type="compositionally biased region" description="Pro residues" evidence="6">
    <location>
        <begin position="531"/>
        <end position="547"/>
    </location>
</feature>
<dbReference type="PhylomeDB" id="A0A0G4G810"/>
<dbReference type="VEuPathDB" id="CryptoDB:Vbra_333"/>
<keyword evidence="4 5" id="KW-0862">Zinc</keyword>
<dbReference type="SMART" id="SM00356">
    <property type="entry name" value="ZnF_C3H1"/>
    <property type="match status" value="4"/>
</dbReference>
<feature type="zinc finger region" description="C3H1-type" evidence="5">
    <location>
        <begin position="271"/>
        <end position="300"/>
    </location>
</feature>
<feature type="compositionally biased region" description="Gly residues" evidence="6">
    <location>
        <begin position="549"/>
        <end position="563"/>
    </location>
</feature>
<protein>
    <recommendedName>
        <fullName evidence="7">C3H1-type domain-containing protein</fullName>
    </recommendedName>
</protein>
<evidence type="ECO:0000256" key="1">
    <source>
        <dbReference type="ARBA" id="ARBA00022723"/>
    </source>
</evidence>